<reference evidence="1 2" key="1">
    <citation type="submission" date="2022-11" db="EMBL/GenBank/DDBJ databases">
        <title>The characterization of three novel Bacteroidetes species and genomic analysis of their roles in tidal elemental geochemical cycles.</title>
        <authorList>
            <person name="Ma K."/>
        </authorList>
    </citation>
    <scope>NUCLEOTIDE SEQUENCE [LARGE SCALE GENOMIC DNA]</scope>
    <source>
        <strain evidence="1 2">M17</strain>
    </source>
</reference>
<gene>
    <name evidence="1" type="ORF">OO013_08365</name>
</gene>
<accession>A0ABT3RQ05</accession>
<proteinExistence type="predicted"/>
<sequence>MAKKCDQSNPFKHSGTSQSDRYISSLYPENVKVDGRDIKDIIVFAKKYSQFIKYYDPKNFPDNNWEAYFENDPSAIFASIINTPKSIYFDFHKSLIIFLESDKSADLTILKSHYKLFIYLPIILIKEISNHYGLLVGTHPLKAFISNQFDRDLKLALERIIANYKGAINQNVVDGGAIDVNNFTLPGSITIPDEVLSEIEGMTSISDLDLNEKFVSEVLLSDWTSFYNGIPADEDPFLEGTTIYEKIYDALNYSLLSGQINKIYAGVENLILEAIKYFEQSLEDNQEHKPDYALFLSFVHLFKINQNQLNQLTKRHLDYYYREILSLSPKNAEPQKAYVTIELAKNVSEYLLKSGTLFKNGKDDLGNDVHFKSEQDIVINKAVVKNLKSFYQPEIKSSPTNFLIPYSAENVKTSDGIDEPLKDKQTSWPAFGPLTSGGEPSMPFARLGFAIADKKLFLTQGKRTIVVAAELTLNAGIEDLKGLFKVRLTGEKKWIELGSNEKSEVQVILFGTVLFTIITIKAEEEPVMSFNTEIHERDYETSYPVLEYVFDFDKKELNENLFKRYTELKKMKFKNISIFSVVENVKDFILQNDNGIVDISKPFNLFGSLPTEGSSFIIGSNELNSKPLQWLGLDLKYKEQYGQFSYYTKVNPDNFKWKFSYLKNGVWEGDTFADRDMFTNSNLYTASQNHALLLNNLDEISVDDKLSSENKPYTNAASNGYFKFSLGRGFGHDDYLDAKTLALIGKAGGSSYTVPTNVNATNQIPKKPYDAVVNDFKLSYETTIDEVQQIFHLYPFGETTVTKSNQEFLIPNIENEGELYIGIENLKPPQKISLLFQLDEGSSNPLKLPTKVSWHYLVRNEWIKFDEQDIDDKTNNLTGTGLVGLSFPGNADTKHDILDNSFHWIKLSVEKDSDSLNNIISINAQAVQVSFDNQNNDPLFPGKIVSEGEISKLKLSNSSVKKVSQPYDSFDGRAIETDEQFYVRVSERLRHKDRAVTIWDYEKLILQEFPEIYRAKCITHTEVCRDDQNNIIADNEIKPGHVLVVTVPDLTDSQLKNSLRPYTKKSTLVKVREFLSSRISPFVQLEVQNPKFEEIQVDFKVSFMPEIGDIQFYTTLLNQSIIEFLSPWAFNNNAEISFGGKIHKSAIINFIEEQEHVDYVKDFKMYHKKDVSIIDSDWNKVDHEVIESSVSRTIFVSHETHIINEI</sequence>
<evidence type="ECO:0000313" key="2">
    <source>
        <dbReference type="Proteomes" id="UP001209885"/>
    </source>
</evidence>
<keyword evidence="2" id="KW-1185">Reference proteome</keyword>
<comment type="caution">
    <text evidence="1">The sequence shown here is derived from an EMBL/GenBank/DDBJ whole genome shotgun (WGS) entry which is preliminary data.</text>
</comment>
<dbReference type="EMBL" id="JAPFQN010000005">
    <property type="protein sequence ID" value="MCX2743876.1"/>
    <property type="molecule type" value="Genomic_DNA"/>
</dbReference>
<organism evidence="1 2">
    <name type="scientific">Mangrovivirga halotolerans</name>
    <dbReference type="NCBI Taxonomy" id="2993936"/>
    <lineage>
        <taxon>Bacteria</taxon>
        <taxon>Pseudomonadati</taxon>
        <taxon>Bacteroidota</taxon>
        <taxon>Cytophagia</taxon>
        <taxon>Cytophagales</taxon>
        <taxon>Mangrovivirgaceae</taxon>
        <taxon>Mangrovivirga</taxon>
    </lineage>
</organism>
<name>A0ABT3RQ05_9BACT</name>
<evidence type="ECO:0008006" key="3">
    <source>
        <dbReference type="Google" id="ProtNLM"/>
    </source>
</evidence>
<dbReference type="Proteomes" id="UP001209885">
    <property type="component" value="Unassembled WGS sequence"/>
</dbReference>
<evidence type="ECO:0000313" key="1">
    <source>
        <dbReference type="EMBL" id="MCX2743876.1"/>
    </source>
</evidence>
<protein>
    <recommendedName>
        <fullName evidence="3">Baseplate protein J-like domain-containing protein</fullName>
    </recommendedName>
</protein>
<dbReference type="RefSeq" id="WP_266056335.1">
    <property type="nucleotide sequence ID" value="NZ_JAPFQN010000005.1"/>
</dbReference>